<evidence type="ECO:0000256" key="8">
    <source>
        <dbReference type="ARBA" id="ARBA00022989"/>
    </source>
</evidence>
<accession>D6WGX2</accession>
<dbReference type="GO" id="GO:0036513">
    <property type="term" value="C:Derlin-1 retrotranslocation complex"/>
    <property type="evidence" value="ECO:0000318"/>
    <property type="project" value="GO_Central"/>
</dbReference>
<dbReference type="GO" id="GO:0030968">
    <property type="term" value="P:endoplasmic reticulum unfolded protein response"/>
    <property type="evidence" value="ECO:0000318"/>
    <property type="project" value="GO_Central"/>
</dbReference>
<dbReference type="EMBL" id="KQ971321">
    <property type="protein sequence ID" value="EFA00146.1"/>
    <property type="molecule type" value="Genomic_DNA"/>
</dbReference>
<sequence>MDEFEAFEQENGFWNPLNSVIYILENYGWYMLIACIALVVVYQKTLKSYIQKLREYKFERDYAAKYHKNPDVFAAHVSAQQQWAQKLQEKYNKESEEYQRKMKEKEEKKREELKRKYETSGGHVLGRKDDTSNLRPGYNPLMGAGSSSNYRPPRRSPCGGGGCGR</sequence>
<dbReference type="Pfam" id="PF06936">
    <property type="entry name" value="Selenoprotein_S"/>
    <property type="match status" value="1"/>
</dbReference>
<dbReference type="GO" id="GO:0036502">
    <property type="term" value="C:Derlin-1-VIMP complex"/>
    <property type="evidence" value="ECO:0000318"/>
    <property type="project" value="GO_Central"/>
</dbReference>
<evidence type="ECO:0000256" key="4">
    <source>
        <dbReference type="ARBA" id="ARBA00022490"/>
    </source>
</evidence>
<dbReference type="OrthoDB" id="75792at2759"/>
<dbReference type="Gene3D" id="6.10.250.2950">
    <property type="match status" value="1"/>
</dbReference>
<dbReference type="Proteomes" id="UP000007266">
    <property type="component" value="Linkage group 3"/>
</dbReference>
<comment type="subcellular location">
    <subcellularLocation>
        <location evidence="2">Cytoplasm</location>
    </subcellularLocation>
    <subcellularLocation>
        <location evidence="1">Endoplasmic reticulum membrane</location>
        <topology evidence="1">Single-pass membrane protein</topology>
    </subcellularLocation>
</comment>
<protein>
    <submittedName>
        <fullName evidence="12">Uncharacterized protein</fullName>
    </submittedName>
</protein>
<evidence type="ECO:0000256" key="2">
    <source>
        <dbReference type="ARBA" id="ARBA00004496"/>
    </source>
</evidence>
<keyword evidence="4" id="KW-0963">Cytoplasm</keyword>
<reference evidence="12 13" key="2">
    <citation type="journal article" date="2010" name="Nucleic Acids Res.">
        <title>BeetleBase in 2010: revisions to provide comprehensive genomic information for Tribolium castaneum.</title>
        <authorList>
            <person name="Kim H.S."/>
            <person name="Murphy T."/>
            <person name="Xia J."/>
            <person name="Caragea D."/>
            <person name="Park Y."/>
            <person name="Beeman R.W."/>
            <person name="Lorenzen M.D."/>
            <person name="Butcher S."/>
            <person name="Manak J.R."/>
            <person name="Brown S.J."/>
        </authorList>
    </citation>
    <scope>GENOME REANNOTATION</scope>
    <source>
        <strain evidence="12 13">Georgia GA2</strain>
    </source>
</reference>
<evidence type="ECO:0000313" key="12">
    <source>
        <dbReference type="EMBL" id="EFA00146.1"/>
    </source>
</evidence>
<dbReference type="KEGG" id="tca:103312330"/>
<gene>
    <name evidence="12" type="primary">AUGUSTUS-3.0.2_02967</name>
    <name evidence="12" type="ORF">TcasGA2_TC002967</name>
</gene>
<evidence type="ECO:0000313" key="13">
    <source>
        <dbReference type="Proteomes" id="UP000007266"/>
    </source>
</evidence>
<dbReference type="eggNOG" id="ENOG502S91M">
    <property type="taxonomic scope" value="Eukaryota"/>
</dbReference>
<dbReference type="InParanoid" id="D6WGX2"/>
<dbReference type="PANTHER" id="PTHR28621:SF1">
    <property type="entry name" value="SELENOPROTEIN S"/>
    <property type="match status" value="1"/>
</dbReference>
<evidence type="ECO:0000256" key="10">
    <source>
        <dbReference type="SAM" id="MobiDB-lite"/>
    </source>
</evidence>
<dbReference type="OMA" id="KIAMWEN"/>
<evidence type="ECO:0000256" key="11">
    <source>
        <dbReference type="SAM" id="Phobius"/>
    </source>
</evidence>
<keyword evidence="8 11" id="KW-1133">Transmembrane helix</keyword>
<evidence type="ECO:0000256" key="3">
    <source>
        <dbReference type="ARBA" id="ARBA00011034"/>
    </source>
</evidence>
<name>D6WGX2_TRICA</name>
<dbReference type="HOGENOM" id="CLU_1595913_0_0_1"/>
<dbReference type="PANTHER" id="PTHR28621">
    <property type="entry name" value="SELENOPROTEIN S"/>
    <property type="match status" value="1"/>
</dbReference>
<evidence type="ECO:0000256" key="7">
    <source>
        <dbReference type="ARBA" id="ARBA00022933"/>
    </source>
</evidence>
<feature type="compositionally biased region" description="Basic and acidic residues" evidence="10">
    <location>
        <begin position="94"/>
        <end position="118"/>
    </location>
</feature>
<keyword evidence="6" id="KW-0256">Endoplasmic reticulum</keyword>
<keyword evidence="5 11" id="KW-0812">Transmembrane</keyword>
<organism evidence="12 13">
    <name type="scientific">Tribolium castaneum</name>
    <name type="common">Red flour beetle</name>
    <dbReference type="NCBI Taxonomy" id="7070"/>
    <lineage>
        <taxon>Eukaryota</taxon>
        <taxon>Metazoa</taxon>
        <taxon>Ecdysozoa</taxon>
        <taxon>Arthropoda</taxon>
        <taxon>Hexapoda</taxon>
        <taxon>Insecta</taxon>
        <taxon>Pterygota</taxon>
        <taxon>Neoptera</taxon>
        <taxon>Endopterygota</taxon>
        <taxon>Coleoptera</taxon>
        <taxon>Polyphaga</taxon>
        <taxon>Cucujiformia</taxon>
        <taxon>Tenebrionidae</taxon>
        <taxon>Tenebrionidae incertae sedis</taxon>
        <taxon>Tribolium</taxon>
    </lineage>
</organism>
<keyword evidence="13" id="KW-1185">Reference proteome</keyword>
<dbReference type="GO" id="GO:0030970">
    <property type="term" value="P:retrograde protein transport, ER to cytosol"/>
    <property type="evidence" value="ECO:0000318"/>
    <property type="project" value="GO_Central"/>
</dbReference>
<comment type="similarity">
    <text evidence="3">Belongs to the selenoprotein S family.</text>
</comment>
<evidence type="ECO:0000256" key="6">
    <source>
        <dbReference type="ARBA" id="ARBA00022824"/>
    </source>
</evidence>
<dbReference type="PhylomeDB" id="D6WGX2"/>
<dbReference type="STRING" id="7070.D6WGX2"/>
<feature type="region of interest" description="Disordered" evidence="10">
    <location>
        <begin position="94"/>
        <end position="165"/>
    </location>
</feature>
<feature type="transmembrane region" description="Helical" evidence="11">
    <location>
        <begin position="20"/>
        <end position="42"/>
    </location>
</feature>
<reference evidence="12 13" key="1">
    <citation type="journal article" date="2008" name="Nature">
        <title>The genome of the model beetle and pest Tribolium castaneum.</title>
        <authorList>
            <consortium name="Tribolium Genome Sequencing Consortium"/>
            <person name="Richards S."/>
            <person name="Gibbs R.A."/>
            <person name="Weinstock G.M."/>
            <person name="Brown S.J."/>
            <person name="Denell R."/>
            <person name="Beeman R.W."/>
            <person name="Gibbs R."/>
            <person name="Beeman R.W."/>
            <person name="Brown S.J."/>
            <person name="Bucher G."/>
            <person name="Friedrich M."/>
            <person name="Grimmelikhuijzen C.J."/>
            <person name="Klingler M."/>
            <person name="Lorenzen M."/>
            <person name="Richards S."/>
            <person name="Roth S."/>
            <person name="Schroder R."/>
            <person name="Tautz D."/>
            <person name="Zdobnov E.M."/>
            <person name="Muzny D."/>
            <person name="Gibbs R.A."/>
            <person name="Weinstock G.M."/>
            <person name="Attaway T."/>
            <person name="Bell S."/>
            <person name="Buhay C.J."/>
            <person name="Chandrabose M.N."/>
            <person name="Chavez D."/>
            <person name="Clerk-Blankenburg K.P."/>
            <person name="Cree A."/>
            <person name="Dao M."/>
            <person name="Davis C."/>
            <person name="Chacko J."/>
            <person name="Dinh H."/>
            <person name="Dugan-Rocha S."/>
            <person name="Fowler G."/>
            <person name="Garner T.T."/>
            <person name="Garnes J."/>
            <person name="Gnirke A."/>
            <person name="Hawes A."/>
            <person name="Hernandez J."/>
            <person name="Hines S."/>
            <person name="Holder M."/>
            <person name="Hume J."/>
            <person name="Jhangiani S.N."/>
            <person name="Joshi V."/>
            <person name="Khan Z.M."/>
            <person name="Jackson L."/>
            <person name="Kovar C."/>
            <person name="Kowis A."/>
            <person name="Lee S."/>
            <person name="Lewis L.R."/>
            <person name="Margolis J."/>
            <person name="Morgan M."/>
            <person name="Nazareth L.V."/>
            <person name="Nguyen N."/>
            <person name="Okwuonu G."/>
            <person name="Parker D."/>
            <person name="Richards S."/>
            <person name="Ruiz S.J."/>
            <person name="Santibanez J."/>
            <person name="Savard J."/>
            <person name="Scherer S.E."/>
            <person name="Schneider B."/>
            <person name="Sodergren E."/>
            <person name="Tautz D."/>
            <person name="Vattahil S."/>
            <person name="Villasana D."/>
            <person name="White C.S."/>
            <person name="Wright R."/>
            <person name="Park Y."/>
            <person name="Beeman R.W."/>
            <person name="Lord J."/>
            <person name="Oppert B."/>
            <person name="Lorenzen M."/>
            <person name="Brown S."/>
            <person name="Wang L."/>
            <person name="Savard J."/>
            <person name="Tautz D."/>
            <person name="Richards S."/>
            <person name="Weinstock G."/>
            <person name="Gibbs R.A."/>
            <person name="Liu Y."/>
            <person name="Worley K."/>
            <person name="Weinstock G."/>
            <person name="Elsik C.G."/>
            <person name="Reese J.T."/>
            <person name="Elhaik E."/>
            <person name="Landan G."/>
            <person name="Graur D."/>
            <person name="Arensburger P."/>
            <person name="Atkinson P."/>
            <person name="Beeman R.W."/>
            <person name="Beidler J."/>
            <person name="Brown S.J."/>
            <person name="Demuth J.P."/>
            <person name="Drury D.W."/>
            <person name="Du Y.Z."/>
            <person name="Fujiwara H."/>
            <person name="Lorenzen M."/>
            <person name="Maselli V."/>
            <person name="Osanai M."/>
            <person name="Park Y."/>
            <person name="Robertson H.M."/>
            <person name="Tu Z."/>
            <person name="Wang J.J."/>
            <person name="Wang S."/>
            <person name="Richards S."/>
            <person name="Song H."/>
            <person name="Zhang L."/>
            <person name="Sodergren E."/>
            <person name="Werner D."/>
            <person name="Stanke M."/>
            <person name="Morgenstern B."/>
            <person name="Solovyev V."/>
            <person name="Kosarev P."/>
            <person name="Brown G."/>
            <person name="Chen H.C."/>
            <person name="Ermolaeva O."/>
            <person name="Hlavina W."/>
            <person name="Kapustin Y."/>
            <person name="Kiryutin B."/>
            <person name="Kitts P."/>
            <person name="Maglott D."/>
            <person name="Pruitt K."/>
            <person name="Sapojnikov V."/>
            <person name="Souvorov A."/>
            <person name="Mackey A.J."/>
            <person name="Waterhouse R.M."/>
            <person name="Wyder S."/>
            <person name="Zdobnov E.M."/>
            <person name="Zdobnov E.M."/>
            <person name="Wyder S."/>
            <person name="Kriventseva E.V."/>
            <person name="Kadowaki T."/>
            <person name="Bork P."/>
            <person name="Aranda M."/>
            <person name="Bao R."/>
            <person name="Beermann A."/>
            <person name="Berns N."/>
            <person name="Bolognesi R."/>
            <person name="Bonneton F."/>
            <person name="Bopp D."/>
            <person name="Brown S.J."/>
            <person name="Bucher G."/>
            <person name="Butts T."/>
            <person name="Chaumot A."/>
            <person name="Denell R.E."/>
            <person name="Ferrier D.E."/>
            <person name="Friedrich M."/>
            <person name="Gordon C.M."/>
            <person name="Jindra M."/>
            <person name="Klingler M."/>
            <person name="Lan Q."/>
            <person name="Lattorff H.M."/>
            <person name="Laudet V."/>
            <person name="von Levetsow C."/>
            <person name="Liu Z."/>
            <person name="Lutz R."/>
            <person name="Lynch J.A."/>
            <person name="da Fonseca R.N."/>
            <person name="Posnien N."/>
            <person name="Reuter R."/>
            <person name="Roth S."/>
            <person name="Savard J."/>
            <person name="Schinko J.B."/>
            <person name="Schmitt C."/>
            <person name="Schoppmeier M."/>
            <person name="Schroder R."/>
            <person name="Shippy T.D."/>
            <person name="Simonnet F."/>
            <person name="Marques-Souza H."/>
            <person name="Tautz D."/>
            <person name="Tomoyasu Y."/>
            <person name="Trauner J."/>
            <person name="Van der Zee M."/>
            <person name="Vervoort M."/>
            <person name="Wittkopp N."/>
            <person name="Wimmer E.A."/>
            <person name="Yang X."/>
            <person name="Jones A.K."/>
            <person name="Sattelle D.B."/>
            <person name="Ebert P.R."/>
            <person name="Nelson D."/>
            <person name="Scott J.G."/>
            <person name="Beeman R.W."/>
            <person name="Muthukrishnan S."/>
            <person name="Kramer K.J."/>
            <person name="Arakane Y."/>
            <person name="Beeman R.W."/>
            <person name="Zhu Q."/>
            <person name="Hogenkamp D."/>
            <person name="Dixit R."/>
            <person name="Oppert B."/>
            <person name="Jiang H."/>
            <person name="Zou Z."/>
            <person name="Marshall J."/>
            <person name="Elpidina E."/>
            <person name="Vinokurov K."/>
            <person name="Oppert C."/>
            <person name="Zou Z."/>
            <person name="Evans J."/>
            <person name="Lu Z."/>
            <person name="Zhao P."/>
            <person name="Sumathipala N."/>
            <person name="Altincicek B."/>
            <person name="Vilcinskas A."/>
            <person name="Williams M."/>
            <person name="Hultmark D."/>
            <person name="Hetru C."/>
            <person name="Jiang H."/>
            <person name="Grimmelikhuijzen C.J."/>
            <person name="Hauser F."/>
            <person name="Cazzamali G."/>
            <person name="Williamson M."/>
            <person name="Park Y."/>
            <person name="Li B."/>
            <person name="Tanaka Y."/>
            <person name="Predel R."/>
            <person name="Neupert S."/>
            <person name="Schachtner J."/>
            <person name="Verleyen P."/>
            <person name="Raible F."/>
            <person name="Bork P."/>
            <person name="Friedrich M."/>
            <person name="Walden K.K."/>
            <person name="Robertson H.M."/>
            <person name="Angeli S."/>
            <person name="Foret S."/>
            <person name="Bucher G."/>
            <person name="Schuetz S."/>
            <person name="Maleszka R."/>
            <person name="Wimmer E.A."/>
            <person name="Beeman R.W."/>
            <person name="Lorenzen M."/>
            <person name="Tomoyasu Y."/>
            <person name="Miller S.C."/>
            <person name="Grossmann D."/>
            <person name="Bucher G."/>
        </authorList>
    </citation>
    <scope>NUCLEOTIDE SEQUENCE [LARGE SCALE GENOMIC DNA]</scope>
    <source>
        <strain evidence="12 13">Georgia GA2</strain>
    </source>
</reference>
<dbReference type="InterPro" id="IPR009703">
    <property type="entry name" value="Selenoprotein_S"/>
</dbReference>
<evidence type="ECO:0000256" key="1">
    <source>
        <dbReference type="ARBA" id="ARBA00004389"/>
    </source>
</evidence>
<proteinExistence type="inferred from homology"/>
<dbReference type="AlphaFoldDB" id="D6WGX2"/>
<evidence type="ECO:0000256" key="5">
    <source>
        <dbReference type="ARBA" id="ARBA00022692"/>
    </source>
</evidence>
<keyword evidence="9 11" id="KW-0472">Membrane</keyword>
<keyword evidence="7" id="KW-0712">Selenocysteine</keyword>
<evidence type="ECO:0000256" key="9">
    <source>
        <dbReference type="ARBA" id="ARBA00023136"/>
    </source>
</evidence>